<dbReference type="InterPro" id="IPR018588">
    <property type="entry name" value="Dihaem_cytochrome-c"/>
</dbReference>
<accession>A0ABU1TNL3</accession>
<dbReference type="InterPro" id="IPR036909">
    <property type="entry name" value="Cyt_c-like_dom_sf"/>
</dbReference>
<dbReference type="Gene3D" id="1.10.760.10">
    <property type="entry name" value="Cytochrome c-like domain"/>
    <property type="match status" value="1"/>
</dbReference>
<keyword evidence="2" id="KW-1185">Reference proteome</keyword>
<name>A0ABU1TNL3_9FLAO</name>
<evidence type="ECO:0000313" key="2">
    <source>
        <dbReference type="Proteomes" id="UP001255185"/>
    </source>
</evidence>
<organism evidence="1 2">
    <name type="scientific">Flavobacterium arsenatis</name>
    <dbReference type="NCBI Taxonomy" id="1484332"/>
    <lineage>
        <taxon>Bacteria</taxon>
        <taxon>Pseudomonadati</taxon>
        <taxon>Bacteroidota</taxon>
        <taxon>Flavobacteriia</taxon>
        <taxon>Flavobacteriales</taxon>
        <taxon>Flavobacteriaceae</taxon>
        <taxon>Flavobacterium</taxon>
    </lineage>
</organism>
<reference evidence="1 2" key="1">
    <citation type="submission" date="2023-07" db="EMBL/GenBank/DDBJ databases">
        <title>Sorghum-associated microbial communities from plants grown in Nebraska, USA.</title>
        <authorList>
            <person name="Schachtman D."/>
        </authorList>
    </citation>
    <scope>NUCLEOTIDE SEQUENCE [LARGE SCALE GENOMIC DNA]</scope>
    <source>
        <strain evidence="1 2">3773</strain>
    </source>
</reference>
<protein>
    <submittedName>
        <fullName evidence="1">Cytochrome c5</fullName>
    </submittedName>
</protein>
<gene>
    <name evidence="1" type="ORF">J2X31_001573</name>
</gene>
<sequence length="123" mass="13829">MKSKIFIIALATIFISSCKTKKATTEKEIPVKEELTEVVTVVEEKPIAVLSPVAENPETIKLASTYDGASLYKNNCANCHQLYNAEEFSKEDWVPIMKKMQKKARITDAETLAIFNYLANQIN</sequence>
<evidence type="ECO:0000313" key="1">
    <source>
        <dbReference type="EMBL" id="MDR6967562.1"/>
    </source>
</evidence>
<dbReference type="SUPFAM" id="SSF46626">
    <property type="entry name" value="Cytochrome c"/>
    <property type="match status" value="1"/>
</dbReference>
<dbReference type="PROSITE" id="PS51257">
    <property type="entry name" value="PROKAR_LIPOPROTEIN"/>
    <property type="match status" value="1"/>
</dbReference>
<dbReference type="EMBL" id="JAVDVI010000005">
    <property type="protein sequence ID" value="MDR6967562.1"/>
    <property type="molecule type" value="Genomic_DNA"/>
</dbReference>
<dbReference type="RefSeq" id="WP_310025756.1">
    <property type="nucleotide sequence ID" value="NZ_JAVDVI010000005.1"/>
</dbReference>
<dbReference type="Pfam" id="PF09626">
    <property type="entry name" value="DHC"/>
    <property type="match status" value="1"/>
</dbReference>
<comment type="caution">
    <text evidence="1">The sequence shown here is derived from an EMBL/GenBank/DDBJ whole genome shotgun (WGS) entry which is preliminary data.</text>
</comment>
<proteinExistence type="predicted"/>
<dbReference type="Proteomes" id="UP001255185">
    <property type="component" value="Unassembled WGS sequence"/>
</dbReference>